<sequence length="260" mass="27873">MRMLLELIEYHWAEDIDDVLLLLGRLDVKTVPLAGGTYLLGLQDDSIEAVVDLRDLELAFISEDTRGVHIGAMTTLQQIVEAPLLRDFATGLLARAAHASSSSRLIRNSATIGGTVAAGRASQADLLTALVAMDAEVLVRSGSKTQIDLSGGTEERPGLALSGVVYKGKQERRIPCSEVGIERRPSELIIEVVIPRPSLSSGTSLMRVSRTPADVALLNAAALVEIEGNAYRKVRLAMGGPQWILSVCMRLSACLKGHPL</sequence>
<dbReference type="InterPro" id="IPR016169">
    <property type="entry name" value="FAD-bd_PCMH_sub2"/>
</dbReference>
<dbReference type="SUPFAM" id="SSF55447">
    <property type="entry name" value="CO dehydrogenase flavoprotein C-terminal domain-like"/>
    <property type="match status" value="1"/>
</dbReference>
<dbReference type="InterPro" id="IPR051312">
    <property type="entry name" value="Diverse_Substr_Oxidored"/>
</dbReference>
<accession>A0A402AES6</accession>
<evidence type="ECO:0000313" key="3">
    <source>
        <dbReference type="Proteomes" id="UP000287188"/>
    </source>
</evidence>
<dbReference type="InterPro" id="IPR002346">
    <property type="entry name" value="Mopterin_DH_FAD-bd"/>
</dbReference>
<dbReference type="Pfam" id="PF00941">
    <property type="entry name" value="FAD_binding_5"/>
    <property type="match status" value="1"/>
</dbReference>
<organism evidence="2 3">
    <name type="scientific">Dictyobacter kobayashii</name>
    <dbReference type="NCBI Taxonomy" id="2014872"/>
    <lineage>
        <taxon>Bacteria</taxon>
        <taxon>Bacillati</taxon>
        <taxon>Chloroflexota</taxon>
        <taxon>Ktedonobacteria</taxon>
        <taxon>Ktedonobacterales</taxon>
        <taxon>Dictyobacteraceae</taxon>
        <taxon>Dictyobacter</taxon>
    </lineage>
</organism>
<evidence type="ECO:0000259" key="1">
    <source>
        <dbReference type="PROSITE" id="PS51387"/>
    </source>
</evidence>
<dbReference type="SUPFAM" id="SSF56176">
    <property type="entry name" value="FAD-binding/transporter-associated domain-like"/>
    <property type="match status" value="1"/>
</dbReference>
<reference evidence="3" key="1">
    <citation type="submission" date="2018-12" db="EMBL/GenBank/DDBJ databases">
        <title>Tengunoibacter tsumagoiensis gen. nov., sp. nov., Dictyobacter kobayashii sp. nov., D. alpinus sp. nov., and D. joshuensis sp. nov. and description of Dictyobacteraceae fam. nov. within the order Ktedonobacterales isolated from Tengu-no-mugimeshi.</title>
        <authorList>
            <person name="Wang C.M."/>
            <person name="Zheng Y."/>
            <person name="Sakai Y."/>
            <person name="Toyoda A."/>
            <person name="Minakuchi Y."/>
            <person name="Abe K."/>
            <person name="Yokota A."/>
            <person name="Yabe S."/>
        </authorList>
    </citation>
    <scope>NUCLEOTIDE SEQUENCE [LARGE SCALE GENOMIC DNA]</scope>
    <source>
        <strain evidence="3">Uno11</strain>
    </source>
</reference>
<dbReference type="Proteomes" id="UP000287188">
    <property type="component" value="Unassembled WGS sequence"/>
</dbReference>
<comment type="caution">
    <text evidence="2">The sequence shown here is derived from an EMBL/GenBank/DDBJ whole genome shotgun (WGS) entry which is preliminary data.</text>
</comment>
<evidence type="ECO:0000313" key="2">
    <source>
        <dbReference type="EMBL" id="GCE17601.1"/>
    </source>
</evidence>
<dbReference type="AlphaFoldDB" id="A0A402AES6"/>
<name>A0A402AES6_9CHLR</name>
<gene>
    <name evidence="2" type="ORF">KDK_14010</name>
</gene>
<dbReference type="EMBL" id="BIFS01000001">
    <property type="protein sequence ID" value="GCE17601.1"/>
    <property type="molecule type" value="Genomic_DNA"/>
</dbReference>
<dbReference type="PANTHER" id="PTHR42659">
    <property type="entry name" value="XANTHINE DEHYDROGENASE SUBUNIT C-RELATED"/>
    <property type="match status" value="1"/>
</dbReference>
<dbReference type="InterPro" id="IPR016166">
    <property type="entry name" value="FAD-bd_PCMH"/>
</dbReference>
<dbReference type="PROSITE" id="PS51387">
    <property type="entry name" value="FAD_PCMH"/>
    <property type="match status" value="1"/>
</dbReference>
<dbReference type="InterPro" id="IPR036318">
    <property type="entry name" value="FAD-bd_PCMH-like_sf"/>
</dbReference>
<dbReference type="Gene3D" id="3.30.465.10">
    <property type="match status" value="1"/>
</dbReference>
<protein>
    <recommendedName>
        <fullName evidence="1">FAD-binding PCMH-type domain-containing protein</fullName>
    </recommendedName>
</protein>
<dbReference type="InterPro" id="IPR036683">
    <property type="entry name" value="CO_DH_flav_C_dom_sf"/>
</dbReference>
<dbReference type="GO" id="GO:0071949">
    <property type="term" value="F:FAD binding"/>
    <property type="evidence" value="ECO:0007669"/>
    <property type="project" value="InterPro"/>
</dbReference>
<dbReference type="OrthoDB" id="150883at2"/>
<dbReference type="GO" id="GO:0016491">
    <property type="term" value="F:oxidoreductase activity"/>
    <property type="evidence" value="ECO:0007669"/>
    <property type="project" value="InterPro"/>
</dbReference>
<dbReference type="PANTHER" id="PTHR42659:SF9">
    <property type="entry name" value="XANTHINE DEHYDROGENASE FAD-BINDING SUBUNIT XDHB-RELATED"/>
    <property type="match status" value="1"/>
</dbReference>
<keyword evidence="3" id="KW-1185">Reference proteome</keyword>
<proteinExistence type="predicted"/>
<feature type="domain" description="FAD-binding PCMH-type" evidence="1">
    <location>
        <begin position="3"/>
        <end position="199"/>
    </location>
</feature>